<reference evidence="4" key="1">
    <citation type="journal article" date="2014" name="PLoS ONE">
        <title>The genome and linkage map of the northern pike (Esox lucius): conserved synteny revealed between the salmonid sister group and the Neoteleostei.</title>
        <authorList>
            <person name="Rondeau E.B."/>
            <person name="Minkley D.R."/>
            <person name="Leong J.S."/>
            <person name="Messmer A.M."/>
            <person name="Jantzen J.R."/>
            <person name="von Schalburg K.R."/>
            <person name="Lemon C."/>
            <person name="Bird N.H."/>
            <person name="Koop B.F."/>
        </authorList>
    </citation>
    <scope>NUCLEOTIDE SEQUENCE</scope>
</reference>
<reference evidence="3" key="4">
    <citation type="submission" date="2025-09" db="UniProtKB">
        <authorList>
            <consortium name="Ensembl"/>
        </authorList>
    </citation>
    <scope>IDENTIFICATION</scope>
</reference>
<name>A0A3P8YAI5_ESOLU</name>
<gene>
    <name evidence="3" type="primary">UBE2B</name>
</gene>
<evidence type="ECO:0000313" key="3">
    <source>
        <dbReference type="Ensembl" id="ENSELUP00000013683.3"/>
    </source>
</evidence>
<dbReference type="FunCoup" id="A0A3P8YAI5">
    <property type="interactions" value="330"/>
</dbReference>
<dbReference type="PANTHER" id="PTHR34763:SF1">
    <property type="entry name" value="PROTEIN FAM104A"/>
    <property type="match status" value="1"/>
</dbReference>
<dbReference type="STRING" id="8010.ENSELUP00000013683"/>
<proteinExistence type="predicted"/>
<feature type="compositionally biased region" description="Low complexity" evidence="1">
    <location>
        <begin position="107"/>
        <end position="144"/>
    </location>
</feature>
<dbReference type="InParanoid" id="A0A3P8YAI5"/>
<keyword evidence="2" id="KW-0812">Transmembrane</keyword>
<dbReference type="InterPro" id="IPR029222">
    <property type="entry name" value="VCF1/2-like"/>
</dbReference>
<dbReference type="Bgee" id="ENSELUG00000013756">
    <property type="expression patterns" value="Expressed in ovary and 14 other cell types or tissues"/>
</dbReference>
<keyword evidence="2" id="KW-0472">Membrane</keyword>
<reference evidence="3" key="2">
    <citation type="submission" date="2020-02" db="EMBL/GenBank/DDBJ databases">
        <title>Esox lucius (northern pike) genome, fEsoLuc1, primary haplotype.</title>
        <authorList>
            <person name="Myers G."/>
            <person name="Karagic N."/>
            <person name="Meyer A."/>
            <person name="Pippel M."/>
            <person name="Reichard M."/>
            <person name="Winkler S."/>
            <person name="Tracey A."/>
            <person name="Sims Y."/>
            <person name="Howe K."/>
            <person name="Rhie A."/>
            <person name="Formenti G."/>
            <person name="Durbin R."/>
            <person name="Fedrigo O."/>
            <person name="Jarvis E.D."/>
        </authorList>
    </citation>
    <scope>NUCLEOTIDE SEQUENCE [LARGE SCALE GENOMIC DNA]</scope>
</reference>
<reference evidence="3" key="3">
    <citation type="submission" date="2025-08" db="UniProtKB">
        <authorList>
            <consortium name="Ensembl"/>
        </authorList>
    </citation>
    <scope>IDENTIFICATION</scope>
</reference>
<feature type="region of interest" description="Disordered" evidence="1">
    <location>
        <begin position="72"/>
        <end position="163"/>
    </location>
</feature>
<dbReference type="AlphaFoldDB" id="A0A3P8YAI5"/>
<evidence type="ECO:0000256" key="2">
    <source>
        <dbReference type="SAM" id="Phobius"/>
    </source>
</evidence>
<dbReference type="Proteomes" id="UP000265140">
    <property type="component" value="Chromosome 11"/>
</dbReference>
<sequence length="200" mass="21337">GFGFPGFSATPIELGNLLARYSRLLVAVRTTVSLFLSACDLSDWRLNVATGMFIVSYILMFVIQPHIRKRQRSAGDEENGQLVPQAKRSSRGSNPLSPELGRDAWDSEVSSSTSNKSSNSETSAISSPDNASGSSSSSQCASDSLGGAQPRVPGPCSPLSSCLASELAGPTDLASYHQINRILREAHFESLQCRGNPRDT</sequence>
<dbReference type="Pfam" id="PF15434">
    <property type="entry name" value="FAM104"/>
    <property type="match status" value="1"/>
</dbReference>
<dbReference type="PANTHER" id="PTHR34763">
    <property type="entry name" value="PROTEIN FAM104A"/>
    <property type="match status" value="1"/>
</dbReference>
<evidence type="ECO:0000313" key="4">
    <source>
        <dbReference type="Proteomes" id="UP000265140"/>
    </source>
</evidence>
<protein>
    <submittedName>
        <fullName evidence="3">Uncharacterized protein</fullName>
    </submittedName>
</protein>
<evidence type="ECO:0000256" key="1">
    <source>
        <dbReference type="SAM" id="MobiDB-lite"/>
    </source>
</evidence>
<organism evidence="3 4">
    <name type="scientific">Esox lucius</name>
    <name type="common">Northern pike</name>
    <dbReference type="NCBI Taxonomy" id="8010"/>
    <lineage>
        <taxon>Eukaryota</taxon>
        <taxon>Metazoa</taxon>
        <taxon>Chordata</taxon>
        <taxon>Craniata</taxon>
        <taxon>Vertebrata</taxon>
        <taxon>Euteleostomi</taxon>
        <taxon>Actinopterygii</taxon>
        <taxon>Neopterygii</taxon>
        <taxon>Teleostei</taxon>
        <taxon>Protacanthopterygii</taxon>
        <taxon>Esociformes</taxon>
        <taxon>Esocidae</taxon>
        <taxon>Esox</taxon>
    </lineage>
</organism>
<dbReference type="Ensembl" id="ENSELUT00000022287.3">
    <property type="protein sequence ID" value="ENSELUP00000013683.3"/>
    <property type="gene ID" value="ENSELUG00000013756.3"/>
</dbReference>
<accession>A0A3P8YAI5</accession>
<dbReference type="GeneTree" id="ENSGT01120000272176"/>
<keyword evidence="2" id="KW-1133">Transmembrane helix</keyword>
<dbReference type="OMA" id="PVTKNCK"/>
<feature type="transmembrane region" description="Helical" evidence="2">
    <location>
        <begin position="44"/>
        <end position="63"/>
    </location>
</feature>
<keyword evidence="4" id="KW-1185">Reference proteome</keyword>